<dbReference type="RefSeq" id="WP_088462415.1">
    <property type="nucleotide sequence ID" value="NZ_NIRR01000001.1"/>
</dbReference>
<evidence type="ECO:0008006" key="4">
    <source>
        <dbReference type="Google" id="ProtNLM"/>
    </source>
</evidence>
<feature type="signal peptide" evidence="1">
    <location>
        <begin position="1"/>
        <end position="21"/>
    </location>
</feature>
<keyword evidence="1" id="KW-0732">Signal</keyword>
<accession>A0A246FQ10</accession>
<name>A0A246FQ10_9BACT</name>
<reference evidence="2 3" key="1">
    <citation type="submission" date="2017-06" db="EMBL/GenBank/DDBJ databases">
        <title>Hymenobacter amundsenii sp. nov. isolated from regoliths in Antarctica.</title>
        <authorList>
            <person name="Sedlacek I."/>
            <person name="Kralova S."/>
            <person name="Pantucek R."/>
            <person name="Svec P."/>
            <person name="Holochova P."/>
            <person name="Stankova E."/>
            <person name="Vrbovska V."/>
            <person name="Busse H.-J."/>
        </authorList>
    </citation>
    <scope>NUCLEOTIDE SEQUENCE [LARGE SCALE GENOMIC DNA]</scope>
    <source>
        <strain evidence="2 3">CCM 8682</strain>
    </source>
</reference>
<evidence type="ECO:0000313" key="3">
    <source>
        <dbReference type="Proteomes" id="UP000197277"/>
    </source>
</evidence>
<dbReference type="OrthoDB" id="982903at2"/>
<keyword evidence="3" id="KW-1185">Reference proteome</keyword>
<evidence type="ECO:0000313" key="2">
    <source>
        <dbReference type="EMBL" id="OWP64800.1"/>
    </source>
</evidence>
<organism evidence="2 3">
    <name type="scientific">Hymenobacter amundsenii</name>
    <dbReference type="NCBI Taxonomy" id="2006685"/>
    <lineage>
        <taxon>Bacteria</taxon>
        <taxon>Pseudomonadati</taxon>
        <taxon>Bacteroidota</taxon>
        <taxon>Cytophagia</taxon>
        <taxon>Cytophagales</taxon>
        <taxon>Hymenobacteraceae</taxon>
        <taxon>Hymenobacter</taxon>
    </lineage>
</organism>
<dbReference type="Proteomes" id="UP000197277">
    <property type="component" value="Unassembled WGS sequence"/>
</dbReference>
<dbReference type="AlphaFoldDB" id="A0A246FQ10"/>
<feature type="chain" id="PRO_5012037907" description="Outer membrane protein beta-barrel domain-containing protein" evidence="1">
    <location>
        <begin position="22"/>
        <end position="272"/>
    </location>
</feature>
<protein>
    <recommendedName>
        <fullName evidence="4">Outer membrane protein beta-barrel domain-containing protein</fullName>
    </recommendedName>
</protein>
<comment type="caution">
    <text evidence="2">The sequence shown here is derived from an EMBL/GenBank/DDBJ whole genome shotgun (WGS) entry which is preliminary data.</text>
</comment>
<sequence length="272" mass="29832">MRILLPGATALLLLLAENAAAQDRSTSNVVLLPEVQAEIALPGNDYVLVGVNAFSQTNRGGSTFAGGQLRVGYEHFWNEHWSWGPTLRIGSDAGGGYGDFLGVVGNLTPGVLLRHAGPIGSFRFSQRLATEYAASTNDSFSNNGNRAHARLRLGLDREFGFGPRLKLRPRLSYEALAYLRFQREANQNKERFIDFGSARAEVGVRLSPRIDFTPWVALQTQYINALPQFDQNGNPVSGGRTNLRTPVLGLDLRFLLGKNALSSDRIILPTQH</sequence>
<evidence type="ECO:0000256" key="1">
    <source>
        <dbReference type="SAM" id="SignalP"/>
    </source>
</evidence>
<gene>
    <name evidence="2" type="ORF">CDA63_00100</name>
</gene>
<dbReference type="EMBL" id="NIRR01000001">
    <property type="protein sequence ID" value="OWP64800.1"/>
    <property type="molecule type" value="Genomic_DNA"/>
</dbReference>
<proteinExistence type="predicted"/>